<proteinExistence type="evidence at transcript level"/>
<organism evidence="2">
    <name type="scientific">Schmidtea mediterranea</name>
    <name type="common">Freshwater planarian flatworm</name>
    <dbReference type="NCBI Taxonomy" id="79327"/>
    <lineage>
        <taxon>Eukaryota</taxon>
        <taxon>Metazoa</taxon>
        <taxon>Spiralia</taxon>
        <taxon>Lophotrochozoa</taxon>
        <taxon>Platyhelminthes</taxon>
        <taxon>Rhabditophora</taxon>
        <taxon>Seriata</taxon>
        <taxon>Tricladida</taxon>
        <taxon>Continenticola</taxon>
        <taxon>Geoplanoidea</taxon>
        <taxon>Dugesiidae</taxon>
        <taxon>Schmidtea</taxon>
    </lineage>
</organism>
<evidence type="ECO:0000256" key="1">
    <source>
        <dbReference type="SAM" id="SignalP"/>
    </source>
</evidence>
<feature type="chain" id="PRO_5003181941" evidence="1">
    <location>
        <begin position="21"/>
        <end position="97"/>
    </location>
</feature>
<protein>
    <submittedName>
        <fullName evidence="2">Gonadotropin-releasing hormone like-1</fullName>
    </submittedName>
</protein>
<evidence type="ECO:0000313" key="2">
    <source>
        <dbReference type="EMBL" id="ADC84439.1"/>
    </source>
</evidence>
<dbReference type="AlphaFoldDB" id="E3T7U7"/>
<dbReference type="EMBL" id="GU295185">
    <property type="protein sequence ID" value="ADC84439.1"/>
    <property type="molecule type" value="mRNA"/>
</dbReference>
<feature type="signal peptide" evidence="1">
    <location>
        <begin position="1"/>
        <end position="20"/>
    </location>
</feature>
<reference evidence="2" key="1">
    <citation type="submission" date="2009-12" db="EMBL/GenBank/DDBJ databases">
        <authorList>
            <person name="Collins C.J."/>
            <person name="Hou X."/>
            <person name="Romanova E.V."/>
            <person name="Miller C.M."/>
            <person name="Lambrus B.G."/>
            <person name="Sweedler J.V."/>
            <person name="Newmark P.A."/>
        </authorList>
    </citation>
    <scope>NUCLEOTIDE SEQUENCE</scope>
</reference>
<accession>E3T7U7</accession>
<dbReference type="OrthoDB" id="6317067at2759"/>
<name>E3T7U7_SCHMD</name>
<keyword evidence="1" id="KW-0732">Signal</keyword>
<reference evidence="2" key="2">
    <citation type="journal article" date="2010" name="PLoS Biol.">
        <title>Genome-wide analyses reveal a role for peptide hormones in planarian germline development.</title>
        <authorList>
            <person name="Collins J.J."/>
            <person name="Hou X."/>
            <person name="Romanova E.V."/>
            <person name="Lambrus B.G."/>
            <person name="Miller C.M."/>
            <person name="Saberi A."/>
            <person name="Sweedler J.V."/>
            <person name="Newmark P.A."/>
        </authorList>
    </citation>
    <scope>NUCLEOTIDE SEQUENCE</scope>
</reference>
<sequence length="97" mass="11764">MTKFVRFFIILFIFLQIVSEICPQSYHFSNDWLPGKRYHTGHQMFRLKKGFHYFRLKKPSNCIFDNYFKQDILKLARKHSGLCPSDLSFIEELQNIR</sequence>